<name>A0ACB7RKF7_HYAAI</name>
<dbReference type="EMBL" id="CM023489">
    <property type="protein sequence ID" value="KAH6922131.1"/>
    <property type="molecule type" value="Genomic_DNA"/>
</dbReference>
<evidence type="ECO:0000313" key="2">
    <source>
        <dbReference type="Proteomes" id="UP000821845"/>
    </source>
</evidence>
<dbReference type="Proteomes" id="UP000821845">
    <property type="component" value="Chromosome 9"/>
</dbReference>
<evidence type="ECO:0000313" key="1">
    <source>
        <dbReference type="EMBL" id="KAH6922131.1"/>
    </source>
</evidence>
<keyword evidence="2" id="KW-1185">Reference proteome</keyword>
<proteinExistence type="predicted"/>
<accession>A0ACB7RKF7</accession>
<organism evidence="1 2">
    <name type="scientific">Hyalomma asiaticum</name>
    <name type="common">Tick</name>
    <dbReference type="NCBI Taxonomy" id="266040"/>
    <lineage>
        <taxon>Eukaryota</taxon>
        <taxon>Metazoa</taxon>
        <taxon>Ecdysozoa</taxon>
        <taxon>Arthropoda</taxon>
        <taxon>Chelicerata</taxon>
        <taxon>Arachnida</taxon>
        <taxon>Acari</taxon>
        <taxon>Parasitiformes</taxon>
        <taxon>Ixodida</taxon>
        <taxon>Ixodoidea</taxon>
        <taxon>Ixodidae</taxon>
        <taxon>Hyalomminae</taxon>
        <taxon>Hyalomma</taxon>
    </lineage>
</organism>
<gene>
    <name evidence="1" type="ORF">HPB50_009671</name>
</gene>
<comment type="caution">
    <text evidence="1">The sequence shown here is derived from an EMBL/GenBank/DDBJ whole genome shotgun (WGS) entry which is preliminary data.</text>
</comment>
<reference evidence="1" key="1">
    <citation type="submission" date="2020-05" db="EMBL/GenBank/DDBJ databases">
        <title>Large-scale comparative analyses of tick genomes elucidate their genetic diversity and vector capacities.</title>
        <authorList>
            <person name="Jia N."/>
            <person name="Wang J."/>
            <person name="Shi W."/>
            <person name="Du L."/>
            <person name="Sun Y."/>
            <person name="Zhan W."/>
            <person name="Jiang J."/>
            <person name="Wang Q."/>
            <person name="Zhang B."/>
            <person name="Ji P."/>
            <person name="Sakyi L.B."/>
            <person name="Cui X."/>
            <person name="Yuan T."/>
            <person name="Jiang B."/>
            <person name="Yang W."/>
            <person name="Lam T.T.-Y."/>
            <person name="Chang Q."/>
            <person name="Ding S."/>
            <person name="Wang X."/>
            <person name="Zhu J."/>
            <person name="Ruan X."/>
            <person name="Zhao L."/>
            <person name="Wei J."/>
            <person name="Que T."/>
            <person name="Du C."/>
            <person name="Cheng J."/>
            <person name="Dai P."/>
            <person name="Han X."/>
            <person name="Huang E."/>
            <person name="Gao Y."/>
            <person name="Liu J."/>
            <person name="Shao H."/>
            <person name="Ye R."/>
            <person name="Li L."/>
            <person name="Wei W."/>
            <person name="Wang X."/>
            <person name="Wang C."/>
            <person name="Yang T."/>
            <person name="Huo Q."/>
            <person name="Li W."/>
            <person name="Guo W."/>
            <person name="Chen H."/>
            <person name="Zhou L."/>
            <person name="Ni X."/>
            <person name="Tian J."/>
            <person name="Zhou Y."/>
            <person name="Sheng Y."/>
            <person name="Liu T."/>
            <person name="Pan Y."/>
            <person name="Xia L."/>
            <person name="Li J."/>
            <person name="Zhao F."/>
            <person name="Cao W."/>
        </authorList>
    </citation>
    <scope>NUCLEOTIDE SEQUENCE</scope>
    <source>
        <strain evidence="1">Hyas-2018</strain>
    </source>
</reference>
<protein>
    <submittedName>
        <fullName evidence="1">Uncharacterized protein</fullName>
    </submittedName>
</protein>
<sequence length="278" mass="30306">MASGKVGNEKSALARSRGDSDDQRETNSLPEDSAASSSRGEAGVDVQHRRPATDGGAGTSRGQQHTSSKRSRGWDACCCSATKRVKLEEYLPASQVIDHELRDRYEVKLSSFSARTTFRHVAGICKGAVQIRVGHNGRLLAWAFARYASEEEAQNAAKALQGTVLEGSRIKVSYCGDKWNDPTRRPQYLLDTLDVQRLPRKCRTAERVGAVFPTGQVLMVTNTGHARVKFPSTEALVEAVKKQECQVVEGEKLKFAMAVVGRPTGRKKEDDGESAGKA</sequence>